<organism evidence="2 3">
    <name type="scientific">Cymbomonas tetramitiformis</name>
    <dbReference type="NCBI Taxonomy" id="36881"/>
    <lineage>
        <taxon>Eukaryota</taxon>
        <taxon>Viridiplantae</taxon>
        <taxon>Chlorophyta</taxon>
        <taxon>Pyramimonadophyceae</taxon>
        <taxon>Pyramimonadales</taxon>
        <taxon>Pyramimonadaceae</taxon>
        <taxon>Cymbomonas</taxon>
    </lineage>
</organism>
<evidence type="ECO:0000313" key="2">
    <source>
        <dbReference type="EMBL" id="KAK3239917.1"/>
    </source>
</evidence>
<feature type="domain" description="Nucleotide-diphospho-sugar transferase" evidence="1">
    <location>
        <begin position="352"/>
        <end position="476"/>
    </location>
</feature>
<protein>
    <recommendedName>
        <fullName evidence="1">Nucleotide-diphospho-sugar transferase domain-containing protein</fullName>
    </recommendedName>
</protein>
<dbReference type="InterPro" id="IPR044821">
    <property type="entry name" value="At1g28695/At4g15970-like"/>
</dbReference>
<feature type="domain" description="Nucleotide-diphospho-sugar transferase" evidence="1">
    <location>
        <begin position="19"/>
        <end position="207"/>
    </location>
</feature>
<comment type="caution">
    <text evidence="2">The sequence shown here is derived from an EMBL/GenBank/DDBJ whole genome shotgun (WGS) entry which is preliminary data.</text>
</comment>
<evidence type="ECO:0000259" key="1">
    <source>
        <dbReference type="Pfam" id="PF03407"/>
    </source>
</evidence>
<dbReference type="PANTHER" id="PTHR46038">
    <property type="entry name" value="EXPRESSED PROTEIN-RELATED"/>
    <property type="match status" value="1"/>
</dbReference>
<dbReference type="AlphaFoldDB" id="A0AAE0ETY0"/>
<dbReference type="Pfam" id="PF03407">
    <property type="entry name" value="Nucleotid_trans"/>
    <property type="match status" value="2"/>
</dbReference>
<dbReference type="Proteomes" id="UP001190700">
    <property type="component" value="Unassembled WGS sequence"/>
</dbReference>
<dbReference type="EMBL" id="LGRX02033784">
    <property type="protein sequence ID" value="KAK3239917.1"/>
    <property type="molecule type" value="Genomic_DNA"/>
</dbReference>
<accession>A0AAE0ETY0</accession>
<evidence type="ECO:0000313" key="3">
    <source>
        <dbReference type="Proteomes" id="UP001190700"/>
    </source>
</evidence>
<sequence length="570" mass="63098">MGDTLDAQLETVRYANESLLDIWVIVALDLPLLEKCKEQWKHCVLDPIISQEEGMGQEHAYNAFRGGTGSKLAYTRVCWRRVELVSYAIRQGINVIYTDVDVAWMRDPRGFLRPDVDFQMAPTRVNKQFNRTDPRTYAVVGPINGGFYSMRATNQTARLMLEWLKVGHRFLHAQKEPFHEGHGIGEALSITIAATGLKFWYLDPLYLPGDSLMFQNACASAIFHAAPGSGTGFKSTRMLQKLHDSQRCTAADRLSQVYVQPSQEWCQSKRPAEAVLKACPPSAASCPALLSAEEGSMDAVLEEKLLLASASSPDRRTVILSVYDNHQRAVLEAQRQSIDHLSVAAGSAPSKSWLVLTNSEEAQARCLELWTRCLLDLRLRGLDPASPKFRWRRMEVIATALALNLSVIYCAPNVLWLQDPRPELEAGGSDVAMLPTSGHKQFNTAVEKGDLEGARVMLGAVSDSFFFLRTSNATRWFLGSLLQLGAVTLHCQNDARFAPMKKIGSVLKAAIQKANLSYANLESSKFVGDIRMLAKHSHVCNASVITPSDAGSGSKQAEELRHVLQKHKAC</sequence>
<proteinExistence type="predicted"/>
<dbReference type="InterPro" id="IPR005069">
    <property type="entry name" value="Nucl-diP-sugar_transferase"/>
</dbReference>
<name>A0AAE0ETY0_9CHLO</name>
<gene>
    <name evidence="2" type="ORF">CYMTET_50190</name>
</gene>
<keyword evidence="3" id="KW-1185">Reference proteome</keyword>
<reference evidence="2 3" key="1">
    <citation type="journal article" date="2015" name="Genome Biol. Evol.">
        <title>Comparative Genomics of a Bacterivorous Green Alga Reveals Evolutionary Causalities and Consequences of Phago-Mixotrophic Mode of Nutrition.</title>
        <authorList>
            <person name="Burns J.A."/>
            <person name="Paasch A."/>
            <person name="Narechania A."/>
            <person name="Kim E."/>
        </authorList>
    </citation>
    <scope>NUCLEOTIDE SEQUENCE [LARGE SCALE GENOMIC DNA]</scope>
    <source>
        <strain evidence="2 3">PLY_AMNH</strain>
    </source>
</reference>
<dbReference type="PANTHER" id="PTHR46038:SF38">
    <property type="entry name" value="GLYCOSYLTRANSFERASE-RELATED"/>
    <property type="match status" value="1"/>
</dbReference>